<protein>
    <submittedName>
        <fullName evidence="2">DUF1499 domain-containing protein</fullName>
    </submittedName>
</protein>
<dbReference type="Pfam" id="PF07386">
    <property type="entry name" value="DUF1499"/>
    <property type="match status" value="1"/>
</dbReference>
<dbReference type="AlphaFoldDB" id="A0A4R5LX21"/>
<name>A0A4R5LX21_9GAMM</name>
<gene>
    <name evidence="2" type="ORF">E2F43_01885</name>
</gene>
<reference evidence="2 3" key="1">
    <citation type="submission" date="2019-03" db="EMBL/GenBank/DDBJ databases">
        <title>Seongchinamella monodicae gen. nov., sp. nov., a novel member of the Gammaproteobacteria isolated from a tidal mudflat of beach.</title>
        <authorList>
            <person name="Yang H.G."/>
            <person name="Kang J.W."/>
            <person name="Lee S.D."/>
        </authorList>
    </citation>
    <scope>NUCLEOTIDE SEQUENCE [LARGE SCALE GENOMIC DNA]</scope>
    <source>
        <strain evidence="2 3">GH4-78</strain>
    </source>
</reference>
<dbReference type="Proteomes" id="UP000295554">
    <property type="component" value="Unassembled WGS sequence"/>
</dbReference>
<keyword evidence="1" id="KW-0812">Transmembrane</keyword>
<keyword evidence="1" id="KW-0472">Membrane</keyword>
<sequence>MVTIPVAVLTVRSGAWQQGLLLYAISCAGSALLLLVGVVVLALPRYARWRKATGNRALFAIPGTLLLLTLLAGRGDYPPIHDITTDLQDPPQFVTAGKVRGEASNSLALQPEVLEAQAVAYPDLRTLVTSESIETAFERALDTAEELGWEVYHQDLNAGVIEAVDTTAIMGFKDDVVIRVNTNAEGTLLDLRSVSRVGISDLGANAARIRDFLQAFEQQD</sequence>
<dbReference type="OrthoDB" id="1523552at2"/>
<feature type="transmembrane region" description="Helical" evidence="1">
    <location>
        <begin position="20"/>
        <end position="43"/>
    </location>
</feature>
<feature type="transmembrane region" description="Helical" evidence="1">
    <location>
        <begin position="55"/>
        <end position="73"/>
    </location>
</feature>
<evidence type="ECO:0000313" key="2">
    <source>
        <dbReference type="EMBL" id="TDG16010.1"/>
    </source>
</evidence>
<keyword evidence="1" id="KW-1133">Transmembrane helix</keyword>
<evidence type="ECO:0000313" key="3">
    <source>
        <dbReference type="Proteomes" id="UP000295554"/>
    </source>
</evidence>
<comment type="caution">
    <text evidence="2">The sequence shown here is derived from an EMBL/GenBank/DDBJ whole genome shotgun (WGS) entry which is preliminary data.</text>
</comment>
<evidence type="ECO:0000256" key="1">
    <source>
        <dbReference type="SAM" id="Phobius"/>
    </source>
</evidence>
<organism evidence="2 3">
    <name type="scientific">Seongchinamella unica</name>
    <dbReference type="NCBI Taxonomy" id="2547392"/>
    <lineage>
        <taxon>Bacteria</taxon>
        <taxon>Pseudomonadati</taxon>
        <taxon>Pseudomonadota</taxon>
        <taxon>Gammaproteobacteria</taxon>
        <taxon>Cellvibrionales</taxon>
        <taxon>Halieaceae</taxon>
        <taxon>Seongchinamella</taxon>
    </lineage>
</organism>
<proteinExistence type="predicted"/>
<accession>A0A4R5LX21</accession>
<dbReference type="EMBL" id="SMSE01000001">
    <property type="protein sequence ID" value="TDG16010.1"/>
    <property type="molecule type" value="Genomic_DNA"/>
</dbReference>
<keyword evidence="3" id="KW-1185">Reference proteome</keyword>
<dbReference type="InterPro" id="IPR010865">
    <property type="entry name" value="DUF1499"/>
</dbReference>